<dbReference type="GO" id="GO:0097546">
    <property type="term" value="C:ciliary base"/>
    <property type="evidence" value="ECO:0007669"/>
    <property type="project" value="TreeGrafter"/>
</dbReference>
<dbReference type="RefSeq" id="XP_031422693.1">
    <property type="nucleotide sequence ID" value="XM_031566833.2"/>
</dbReference>
<feature type="domain" description="NPHP4 Ig-like" evidence="6">
    <location>
        <begin position="1126"/>
        <end position="1215"/>
    </location>
</feature>
<dbReference type="Pfam" id="PF26173">
    <property type="entry name" value="NPHP4_SK"/>
    <property type="match status" value="1"/>
</dbReference>
<dbReference type="GO" id="GO:0035869">
    <property type="term" value="C:ciliary transition zone"/>
    <property type="evidence" value="ECO:0007669"/>
    <property type="project" value="TreeGrafter"/>
</dbReference>
<dbReference type="InterPro" id="IPR058765">
    <property type="entry name" value="NPHP4_C2-like"/>
</dbReference>
<dbReference type="PANTHER" id="PTHR31043:SF3">
    <property type="entry name" value="NEPHROCYSTIN-4"/>
    <property type="match status" value="1"/>
</dbReference>
<dbReference type="InterPro" id="IPR029775">
    <property type="entry name" value="NPHP4"/>
</dbReference>
<evidence type="ECO:0000313" key="9">
    <source>
        <dbReference type="RefSeq" id="XP_031422692.1"/>
    </source>
</evidence>
<dbReference type="PANTHER" id="PTHR31043">
    <property type="entry name" value="NEPHROCYSTIN-4"/>
    <property type="match status" value="1"/>
</dbReference>
<feature type="region of interest" description="Disordered" evidence="1">
    <location>
        <begin position="447"/>
        <end position="523"/>
    </location>
</feature>
<dbReference type="RefSeq" id="XP_031422694.1">
    <property type="nucleotide sequence ID" value="XM_031566834.2"/>
</dbReference>
<evidence type="ECO:0000313" key="10">
    <source>
        <dbReference type="RefSeq" id="XP_031422693.1"/>
    </source>
</evidence>
<evidence type="ECO:0000259" key="6">
    <source>
        <dbReference type="Pfam" id="PF26189"/>
    </source>
</evidence>
<feature type="region of interest" description="Disordered" evidence="1">
    <location>
        <begin position="300"/>
        <end position="321"/>
    </location>
</feature>
<dbReference type="Pfam" id="PF26189">
    <property type="entry name" value="Ig_NPHP4_2nd"/>
    <property type="match status" value="1"/>
</dbReference>
<sequence>MTDWREVFERTRAVPPHSQTARQADKPSQGFQLSFKHLDGASVFQKTSSFQLRVSFFDTVHRHFFGRTWRSPPHDSTAVLEHSSKVAIDEVVYFHTALLLPCVVAVVELVSLGSQHAIGRGFGILQLFSGASETPLLSGSQRMPFYGGTPRALLTPGFRDVELNGLLTVMDGVQLLYTLQPHPALLPIMHLFPQNTLVSDHTSIPGLMQMSDNTACLRKPRVLKSVSCLLDRLVLLLSPSLERFEQDLLHLLTADSHNTQHRIQEGPTLMVQERRLHVGVHNGWTFLDGPQVLVLELGSTGGPRGRSGSFRQTSGGGLSSPSPALILRGGVELKMAVHPAFTLIFQLEYVFSSLTASEGRLSSSSRVAFLQCLGWAAWSPFSGDGPRWSPFSGDGPRAQEVQLQLQGGVTPNPSPFSVMVYSTPCSNNTEVKDGGIHLSFQFSAKDEKPKSSPALAKRKHAVSPPRDESIQELHASPSRSAQGPGLSISQLAATSRYPTLSHSTGSPWQQSIPSRLHPSPLASTHQLSHVDRLGVSSIVHLEMSVKELQDPLEDDEPHLQELAFTPIHAPVIILGTHTTCLPTRSSRSSLAHLFSAGFPEVTDLSGQVAQVLDSSEPLNFNPHREEADPLQSNTLILHFLAFSRIPQTGVPSDWPRCIYFTFQLYRFPPVTTQHLRLIGPPPPHRKSTDDYPCVLSVINMDGTVNSADSPGLQLRFPVGAEVLRPGEKRWFLRYLAQNSLQIDVWDSDSRMLIGSAAVELKHLLRQGRSAVQIVHELEVITTEFAQDANMMSGHLSGHLSGHTVISPINIFSTAKGRLHLRLGNVGGPVDWVSSTPPVSVHCVVQASSGTGGFGGGSLFSSKVSHINARNAARALRMVEVHGDLASVVWPGGEQAGQGEEEETRLRKLNRMAAVRHSEHKGGATEHKPYMWRREERQRLSRDLRVIEAYREQSKAEGIANILSQAITTHHTLYTTLGTAEFFEFGLKNPFNLPQTITIHSEDPELSVVVSTEEWRCLKQRTKTVTPLEEGLFKLDQKTLVPQVYMRPKEALYIPLKYQTFVSPHTPSPQGRGPLRSDQSHHVFQKLQSSDVTMKSIKVHFQGQDGKPVAICQVRVELTPHVVDQTFRFSHPERTFLKKSIRLPPWTPAPEEAPVPHVRCSDPSVICETRAVPPGEPQDVYIRVDGCPSPQIKKFFISVFTDRWLAAPAQIWQVYINFVQRLDISCVTGQLTCQSLVLRGTQAMRKVKCHVSHPLELQVDPAEVFVLPPRAVQDLQLRVCCCRAGRRFIYLNVVDVQQHQLVETWLISLSSNPPVISKAFEMCVPVGGGRGSTKKITYTNPYPDTRTLHLLSDHADLLQFKEDTFQVEGGQTYSIGLRLAPSHSPGQEEILIYVNNKEERNEETFSVKVVYR</sequence>
<evidence type="ECO:0000259" key="2">
    <source>
        <dbReference type="Pfam" id="PF26015"/>
    </source>
</evidence>
<evidence type="ECO:0000256" key="1">
    <source>
        <dbReference type="SAM" id="MobiDB-lite"/>
    </source>
</evidence>
<dbReference type="GO" id="GO:0090090">
    <property type="term" value="P:negative regulation of canonical Wnt signaling pathway"/>
    <property type="evidence" value="ECO:0007669"/>
    <property type="project" value="InterPro"/>
</dbReference>
<dbReference type="InterPro" id="IPR058686">
    <property type="entry name" value="Ig_NPHP4_3rd"/>
</dbReference>
<evidence type="ECO:0000313" key="8">
    <source>
        <dbReference type="Proteomes" id="UP000515152"/>
    </source>
</evidence>
<dbReference type="GeneID" id="105902200"/>
<dbReference type="CDD" id="cd22239">
    <property type="entry name" value="NPHP4"/>
    <property type="match status" value="1"/>
</dbReference>
<feature type="domain" description="NPHP4 Ig-like" evidence="2">
    <location>
        <begin position="1227"/>
        <end position="1310"/>
    </location>
</feature>
<dbReference type="Pfam" id="PF26187">
    <property type="entry name" value="Ig_NPHP4_4th"/>
    <property type="match status" value="1"/>
</dbReference>
<dbReference type="CTD" id="261734"/>
<name>A0A6P8F2A9_CLUHA</name>
<evidence type="ECO:0000259" key="5">
    <source>
        <dbReference type="Pfam" id="PF26187"/>
    </source>
</evidence>
<keyword evidence="8" id="KW-1185">Reference proteome</keyword>
<dbReference type="InterPro" id="IPR058688">
    <property type="entry name" value="Ig_NPHP4_2nd"/>
</dbReference>
<dbReference type="Proteomes" id="UP000515152">
    <property type="component" value="Chromosome 4"/>
</dbReference>
<dbReference type="Pfam" id="PF26186">
    <property type="entry name" value="NPHP4_C2_3rd"/>
    <property type="match status" value="1"/>
</dbReference>
<evidence type="ECO:0000313" key="11">
    <source>
        <dbReference type="RefSeq" id="XP_031422694.1"/>
    </source>
</evidence>
<evidence type="ECO:0000259" key="4">
    <source>
        <dbReference type="Pfam" id="PF26186"/>
    </source>
</evidence>
<dbReference type="GO" id="GO:0097730">
    <property type="term" value="C:non-motile cilium"/>
    <property type="evidence" value="ECO:0007669"/>
    <property type="project" value="InterPro"/>
</dbReference>
<dbReference type="GO" id="GO:1904491">
    <property type="term" value="P:protein localization to ciliary transition zone"/>
    <property type="evidence" value="ECO:0007669"/>
    <property type="project" value="TreeGrafter"/>
</dbReference>
<dbReference type="Pfam" id="PF26190">
    <property type="entry name" value="Ig_NPHP4_1st"/>
    <property type="match status" value="1"/>
</dbReference>
<dbReference type="OrthoDB" id="313446at2759"/>
<feature type="domain" description="NPHP4 Ig-like" evidence="7">
    <location>
        <begin position="968"/>
        <end position="1119"/>
    </location>
</feature>
<protein>
    <submittedName>
        <fullName evidence="9 10">Nephrocystin-4 isoform X1</fullName>
    </submittedName>
    <submittedName>
        <fullName evidence="11">Nephrocystin-4 isoform X2</fullName>
    </submittedName>
</protein>
<dbReference type="RefSeq" id="XP_031422692.1">
    <property type="nucleotide sequence ID" value="XM_031566832.2"/>
</dbReference>
<evidence type="ECO:0000259" key="7">
    <source>
        <dbReference type="Pfam" id="PF26190"/>
    </source>
</evidence>
<evidence type="ECO:0000259" key="3">
    <source>
        <dbReference type="Pfam" id="PF26173"/>
    </source>
</evidence>
<dbReference type="InterPro" id="IPR058687">
    <property type="entry name" value="Ig_NPHP4_1st"/>
</dbReference>
<accession>A0A6P8F2A9</accession>
<dbReference type="InterPro" id="IPR058685">
    <property type="entry name" value="Ig_NPHP4_4th"/>
</dbReference>
<organism evidence="8 10">
    <name type="scientific">Clupea harengus</name>
    <name type="common">Atlantic herring</name>
    <dbReference type="NCBI Taxonomy" id="7950"/>
    <lineage>
        <taxon>Eukaryota</taxon>
        <taxon>Metazoa</taxon>
        <taxon>Chordata</taxon>
        <taxon>Craniata</taxon>
        <taxon>Vertebrata</taxon>
        <taxon>Euteleostomi</taxon>
        <taxon>Actinopterygii</taxon>
        <taxon>Neopterygii</taxon>
        <taxon>Teleostei</taxon>
        <taxon>Clupei</taxon>
        <taxon>Clupeiformes</taxon>
        <taxon>Clupeoidei</taxon>
        <taxon>Clupeidae</taxon>
        <taxon>Clupea</taxon>
    </lineage>
</organism>
<dbReference type="GO" id="GO:0036064">
    <property type="term" value="C:ciliary basal body"/>
    <property type="evidence" value="ECO:0007669"/>
    <property type="project" value="TreeGrafter"/>
</dbReference>
<feature type="domain" description="NPHP4 SK-like" evidence="3">
    <location>
        <begin position="899"/>
        <end position="965"/>
    </location>
</feature>
<reference evidence="9 10" key="1">
    <citation type="submission" date="2025-04" db="UniProtKB">
        <authorList>
            <consortium name="RefSeq"/>
        </authorList>
    </citation>
    <scope>IDENTIFICATION</scope>
</reference>
<gene>
    <name evidence="9 10 11" type="primary">nphp4</name>
</gene>
<dbReference type="Pfam" id="PF26015">
    <property type="entry name" value="Ig_NPH4_3rd"/>
    <property type="match status" value="1"/>
</dbReference>
<proteinExistence type="predicted"/>
<dbReference type="InterPro" id="IPR058764">
    <property type="entry name" value="NPHP4_SK"/>
</dbReference>
<feature type="domain" description="NPHP4 Ig-like" evidence="5">
    <location>
        <begin position="1316"/>
        <end position="1411"/>
    </location>
</feature>
<feature type="compositionally biased region" description="Polar residues" evidence="1">
    <location>
        <begin position="477"/>
        <end position="513"/>
    </location>
</feature>
<feature type="domain" description="NPHP4 C2-like" evidence="4">
    <location>
        <begin position="588"/>
        <end position="826"/>
    </location>
</feature>
<dbReference type="KEGG" id="char:105902200"/>